<dbReference type="KEGG" id="ngr:NAEGRDRAFT_62280"/>
<organism evidence="9">
    <name type="scientific">Naegleria gruberi</name>
    <name type="common">Amoeba</name>
    <dbReference type="NCBI Taxonomy" id="5762"/>
    <lineage>
        <taxon>Eukaryota</taxon>
        <taxon>Discoba</taxon>
        <taxon>Heterolobosea</taxon>
        <taxon>Tetramitia</taxon>
        <taxon>Eutetramitia</taxon>
        <taxon>Vahlkampfiidae</taxon>
        <taxon>Naegleria</taxon>
    </lineage>
</organism>
<dbReference type="EMBL" id="GG738847">
    <property type="protein sequence ID" value="EFC49712.1"/>
    <property type="molecule type" value="Genomic_DNA"/>
</dbReference>
<evidence type="ECO:0000256" key="4">
    <source>
        <dbReference type="ARBA" id="ARBA00023128"/>
    </source>
</evidence>
<dbReference type="OrthoDB" id="10252718at2759"/>
<name>D2V0F8_NAEGR</name>
<dbReference type="Proteomes" id="UP000006671">
    <property type="component" value="Unassembled WGS sequence"/>
</dbReference>
<dbReference type="GO" id="GO:0003735">
    <property type="term" value="F:structural constituent of ribosome"/>
    <property type="evidence" value="ECO:0007669"/>
    <property type="project" value="TreeGrafter"/>
</dbReference>
<dbReference type="PANTHER" id="PTHR28595:SF1">
    <property type="entry name" value="LARGE RIBOSOMAL SUBUNIT PROTEIN ML54"/>
    <property type="match status" value="1"/>
</dbReference>
<evidence type="ECO:0000256" key="3">
    <source>
        <dbReference type="ARBA" id="ARBA00022980"/>
    </source>
</evidence>
<dbReference type="GeneID" id="8862781"/>
<dbReference type="OMA" id="GHELNIN"/>
<dbReference type="RefSeq" id="XP_002682456.1">
    <property type="nucleotide sequence ID" value="XM_002682410.1"/>
</dbReference>
<keyword evidence="2" id="KW-0809">Transit peptide</keyword>
<evidence type="ECO:0000256" key="1">
    <source>
        <dbReference type="ARBA" id="ARBA00004173"/>
    </source>
</evidence>
<dbReference type="PANTHER" id="PTHR28595">
    <property type="entry name" value="39S RIBOSOMAL PROTEIN L54, MITOCHONDRIAL"/>
    <property type="match status" value="1"/>
</dbReference>
<keyword evidence="5" id="KW-0687">Ribonucleoprotein</keyword>
<dbReference type="Pfam" id="PF08561">
    <property type="entry name" value="Ribosomal_L37"/>
    <property type="match status" value="1"/>
</dbReference>
<dbReference type="VEuPathDB" id="AmoebaDB:NAEGRDRAFT_62280"/>
<evidence type="ECO:0000256" key="2">
    <source>
        <dbReference type="ARBA" id="ARBA00022946"/>
    </source>
</evidence>
<dbReference type="InterPro" id="IPR013870">
    <property type="entry name" value="Ribosomal_mL54"/>
</dbReference>
<dbReference type="AlphaFoldDB" id="D2V0F8"/>
<dbReference type="GO" id="GO:0005762">
    <property type="term" value="C:mitochondrial large ribosomal subunit"/>
    <property type="evidence" value="ECO:0007669"/>
    <property type="project" value="TreeGrafter"/>
</dbReference>
<comment type="subcellular location">
    <subcellularLocation>
        <location evidence="1">Mitochondrion</location>
    </subcellularLocation>
</comment>
<protein>
    <recommendedName>
        <fullName evidence="7">Large ribosomal subunit protein mL54</fullName>
    </recommendedName>
</protein>
<comment type="similarity">
    <text evidence="6">Belongs to the mitochondrion-specific ribosomal protein mL54 family.</text>
</comment>
<evidence type="ECO:0000256" key="5">
    <source>
        <dbReference type="ARBA" id="ARBA00023274"/>
    </source>
</evidence>
<accession>D2V0F8</accession>
<keyword evidence="4" id="KW-0496">Mitochondrion</keyword>
<evidence type="ECO:0000313" key="8">
    <source>
        <dbReference type="EMBL" id="EFC49712.1"/>
    </source>
</evidence>
<evidence type="ECO:0000256" key="6">
    <source>
        <dbReference type="ARBA" id="ARBA00033752"/>
    </source>
</evidence>
<evidence type="ECO:0000313" key="9">
    <source>
        <dbReference type="Proteomes" id="UP000006671"/>
    </source>
</evidence>
<sequence length="148" mass="16731">MLKQLSTKVLSPCLNNNNTLKISICTSQLRTNRLVAIKSLSKQEIKDLVKKYGPEAPKGSKGFGQEGHELNINILKEGKNPVIKAPEAYPEWLLEISRATDLSLEQLKSKKASGQQLTFAEVKRMHKLMRRQKIKENNYNRTMGIVLA</sequence>
<gene>
    <name evidence="8" type="ORF">NAEGRDRAFT_62280</name>
</gene>
<dbReference type="InParanoid" id="D2V0F8"/>
<proteinExistence type="inferred from homology"/>
<reference evidence="8 9" key="1">
    <citation type="journal article" date="2010" name="Cell">
        <title>The genome of Naegleria gruberi illuminates early eukaryotic versatility.</title>
        <authorList>
            <person name="Fritz-Laylin L.K."/>
            <person name="Prochnik S.E."/>
            <person name="Ginger M.L."/>
            <person name="Dacks J.B."/>
            <person name="Carpenter M.L."/>
            <person name="Field M.C."/>
            <person name="Kuo A."/>
            <person name="Paredez A."/>
            <person name="Chapman J."/>
            <person name="Pham J."/>
            <person name="Shu S."/>
            <person name="Neupane R."/>
            <person name="Cipriano M."/>
            <person name="Mancuso J."/>
            <person name="Tu H."/>
            <person name="Salamov A."/>
            <person name="Lindquist E."/>
            <person name="Shapiro H."/>
            <person name="Lucas S."/>
            <person name="Grigoriev I.V."/>
            <person name="Cande W.Z."/>
            <person name="Fulton C."/>
            <person name="Rokhsar D.S."/>
            <person name="Dawson S.C."/>
        </authorList>
    </citation>
    <scope>NUCLEOTIDE SEQUENCE [LARGE SCALE GENOMIC DNA]</scope>
    <source>
        <strain evidence="8 9">NEG-M</strain>
    </source>
</reference>
<evidence type="ECO:0000256" key="7">
    <source>
        <dbReference type="ARBA" id="ARBA00035179"/>
    </source>
</evidence>
<keyword evidence="3" id="KW-0689">Ribosomal protein</keyword>
<keyword evidence="9" id="KW-1185">Reference proteome</keyword>